<reference evidence="1 2" key="1">
    <citation type="journal article" date="2018" name="Front. Plant Sci.">
        <title>Red Clover (Trifolium pratense) and Zigzag Clover (T. medium) - A Picture of Genomic Similarities and Differences.</title>
        <authorList>
            <person name="Dluhosova J."/>
            <person name="Istvanek J."/>
            <person name="Nedelnik J."/>
            <person name="Repkova J."/>
        </authorList>
    </citation>
    <scope>NUCLEOTIDE SEQUENCE [LARGE SCALE GENOMIC DNA]</scope>
    <source>
        <strain evidence="2">cv. 10/8</strain>
        <tissue evidence="1">Leaf</tissue>
    </source>
</reference>
<feature type="non-terminal residue" evidence="1">
    <location>
        <position position="1"/>
    </location>
</feature>
<evidence type="ECO:0000313" key="1">
    <source>
        <dbReference type="EMBL" id="MCI71539.1"/>
    </source>
</evidence>
<dbReference type="Proteomes" id="UP000265520">
    <property type="component" value="Unassembled WGS sequence"/>
</dbReference>
<evidence type="ECO:0000313" key="2">
    <source>
        <dbReference type="Proteomes" id="UP000265520"/>
    </source>
</evidence>
<keyword evidence="2" id="KW-1185">Reference proteome</keyword>
<dbReference type="AlphaFoldDB" id="A0A392UDD2"/>
<name>A0A392UDD2_9FABA</name>
<proteinExistence type="predicted"/>
<protein>
    <submittedName>
        <fullName evidence="1">Uncharacterized protein</fullName>
    </submittedName>
</protein>
<organism evidence="1 2">
    <name type="scientific">Trifolium medium</name>
    <dbReference type="NCBI Taxonomy" id="97028"/>
    <lineage>
        <taxon>Eukaryota</taxon>
        <taxon>Viridiplantae</taxon>
        <taxon>Streptophyta</taxon>
        <taxon>Embryophyta</taxon>
        <taxon>Tracheophyta</taxon>
        <taxon>Spermatophyta</taxon>
        <taxon>Magnoliopsida</taxon>
        <taxon>eudicotyledons</taxon>
        <taxon>Gunneridae</taxon>
        <taxon>Pentapetalae</taxon>
        <taxon>rosids</taxon>
        <taxon>fabids</taxon>
        <taxon>Fabales</taxon>
        <taxon>Fabaceae</taxon>
        <taxon>Papilionoideae</taxon>
        <taxon>50 kb inversion clade</taxon>
        <taxon>NPAAA clade</taxon>
        <taxon>Hologalegina</taxon>
        <taxon>IRL clade</taxon>
        <taxon>Trifolieae</taxon>
        <taxon>Trifolium</taxon>
    </lineage>
</organism>
<dbReference type="EMBL" id="LXQA010798206">
    <property type="protein sequence ID" value="MCI71539.1"/>
    <property type="molecule type" value="Genomic_DNA"/>
</dbReference>
<sequence>FGGVARSGSLGFWKCALQFQEVVLAYGDEGVSFLRQWAGGSGGGLVCCIK</sequence>
<accession>A0A392UDD2</accession>
<comment type="caution">
    <text evidence="1">The sequence shown here is derived from an EMBL/GenBank/DDBJ whole genome shotgun (WGS) entry which is preliminary data.</text>
</comment>